<organism evidence="3 4">
    <name type="scientific">Intestinicryptomonas porci</name>
    <dbReference type="NCBI Taxonomy" id="2926320"/>
    <lineage>
        <taxon>Bacteria</taxon>
        <taxon>Pseudomonadati</taxon>
        <taxon>Verrucomicrobiota</taxon>
        <taxon>Opitutia</taxon>
        <taxon>Opitutales</taxon>
        <taxon>Intestinicryptomonaceae</taxon>
        <taxon>Intestinicryptomonas</taxon>
    </lineage>
</organism>
<feature type="chain" id="PRO_5044985489" evidence="2">
    <location>
        <begin position="20"/>
        <end position="421"/>
    </location>
</feature>
<dbReference type="InterPro" id="IPR052932">
    <property type="entry name" value="OprB_Porin"/>
</dbReference>
<dbReference type="PANTHER" id="PTHR37944">
    <property type="entry name" value="PORIN B"/>
    <property type="match status" value="1"/>
</dbReference>
<evidence type="ECO:0000313" key="4">
    <source>
        <dbReference type="Proteomes" id="UP001275932"/>
    </source>
</evidence>
<name>A0ABU4WE53_9BACT</name>
<feature type="signal peptide" evidence="2">
    <location>
        <begin position="1"/>
        <end position="19"/>
    </location>
</feature>
<reference evidence="3 4" key="1">
    <citation type="submission" date="2022-03" db="EMBL/GenBank/DDBJ databases">
        <title>Novel taxa within the pig intestine.</title>
        <authorList>
            <person name="Wylensek D."/>
            <person name="Bishof K."/>
            <person name="Afrizal A."/>
            <person name="Clavel T."/>
        </authorList>
    </citation>
    <scope>NUCLEOTIDE SEQUENCE [LARGE SCALE GENOMIC DNA]</scope>
    <source>
        <strain evidence="3 4">CLA-KB-P66</strain>
    </source>
</reference>
<sequence length="421" mass="46275">MKYIAAVSAASTITFSAFAADANAENEKPQGWWERESLVLEEATNRLLPDSGFTPILNWMGETWSNLSGGLKHGTTFDSLITFGFEQDIEKLSGVKNSGRIGLTAYYYAQSGNFENYLSGMSVASNIFSSNMTRVFEVYYANEFETGVGNFAFRIGQLAADEDFMGLDYADVFLNSSFGAIPVNADLGLANGRMAFSQYSLATFGATAEYAYEDFSIKLGLYNGDAGDDVASNHGFDYKLHDVAFWYALSYNYSIAGLGGTVVFGGNLHTGEFEDLRNGGTATNFYSFYLAIQQDLLCDDEGNPVLGAFCRLAYSPSSEIATYSKYIDAGLNWFAPCKSRPDDILALGVSAVNTTKNARNYAEAEGERLGKYETCVELTYRCQVTKSFSVQPDLQMYFYPESRSGDRQTSLVFGARAELNF</sequence>
<keyword evidence="4" id="KW-1185">Reference proteome</keyword>
<evidence type="ECO:0000256" key="1">
    <source>
        <dbReference type="ARBA" id="ARBA00008769"/>
    </source>
</evidence>
<dbReference type="Proteomes" id="UP001275932">
    <property type="component" value="Unassembled WGS sequence"/>
</dbReference>
<protein>
    <submittedName>
        <fullName evidence="3">Carbohydrate porin</fullName>
    </submittedName>
</protein>
<dbReference type="InterPro" id="IPR038673">
    <property type="entry name" value="OprB_sf"/>
</dbReference>
<comment type="similarity">
    <text evidence="1 2">Belongs to the OprB family.</text>
</comment>
<accession>A0ABU4WE53</accession>
<dbReference type="PANTHER" id="PTHR37944:SF1">
    <property type="entry name" value="PORIN B"/>
    <property type="match status" value="1"/>
</dbReference>
<dbReference type="InterPro" id="IPR007049">
    <property type="entry name" value="Carb-sel_porin_OprB"/>
</dbReference>
<evidence type="ECO:0000256" key="2">
    <source>
        <dbReference type="RuleBase" id="RU363072"/>
    </source>
</evidence>
<comment type="caution">
    <text evidence="3">The sequence shown here is derived from an EMBL/GenBank/DDBJ whole genome shotgun (WGS) entry which is preliminary data.</text>
</comment>
<gene>
    <name evidence="3" type="ORF">MOX91_01420</name>
</gene>
<dbReference type="EMBL" id="JALBUT010000001">
    <property type="protein sequence ID" value="MDX8414847.1"/>
    <property type="molecule type" value="Genomic_DNA"/>
</dbReference>
<proteinExistence type="inferred from homology"/>
<evidence type="ECO:0000313" key="3">
    <source>
        <dbReference type="EMBL" id="MDX8414847.1"/>
    </source>
</evidence>
<keyword evidence="2" id="KW-0732">Signal</keyword>
<dbReference type="Pfam" id="PF04966">
    <property type="entry name" value="OprB"/>
    <property type="match status" value="1"/>
</dbReference>
<dbReference type="Gene3D" id="2.40.160.180">
    <property type="entry name" value="Carbohydrate-selective porin OprB"/>
    <property type="match status" value="1"/>
</dbReference>